<dbReference type="Proteomes" id="UP000271624">
    <property type="component" value="Unassembled WGS sequence"/>
</dbReference>
<reference evidence="1" key="1">
    <citation type="submission" date="2018-12" db="EMBL/GenBank/DDBJ databases">
        <authorList>
            <person name="Will S."/>
            <person name="Neumann-Schaal M."/>
            <person name="Henke P."/>
        </authorList>
    </citation>
    <scope>NUCLEOTIDE SEQUENCE</scope>
    <source>
        <strain evidence="1">PCC 7102</strain>
    </source>
</reference>
<protein>
    <submittedName>
        <fullName evidence="1">Uncharacterized protein</fullName>
    </submittedName>
</protein>
<sequence length="143" mass="16128">MLNHKSNNSLGNGASIFDGALKQSKIRIVHNLFAMRVTRTIVYLSQLKDIAVLFPGDIHRLAEFILDCSEAADRINDITHQSNIRHSRPTLHGLSKHFAELTQVHVSLVVKKLEVLEVDFNSAIEFDLPDGTKKRKRAPKTFT</sequence>
<comment type="caution">
    <text evidence="1">The sequence shown here is derived from an EMBL/GenBank/DDBJ whole genome shotgun (WGS) entry which is preliminary data.</text>
</comment>
<gene>
    <name evidence="1" type="ORF">DSM106972_096700</name>
</gene>
<accession>A0A433UHN9</accession>
<evidence type="ECO:0000313" key="1">
    <source>
        <dbReference type="EMBL" id="RUS93314.1"/>
    </source>
</evidence>
<keyword evidence="2" id="KW-1185">Reference proteome</keyword>
<dbReference type="RefSeq" id="WP_127087577.1">
    <property type="nucleotide sequence ID" value="NZ_RSCL01000060.1"/>
</dbReference>
<reference evidence="1" key="2">
    <citation type="journal article" date="2019" name="Genome Biol. Evol.">
        <title>Day and night: Metabolic profiles and evolutionary relationships of six axenic non-marine cyanobacteria.</title>
        <authorList>
            <person name="Will S.E."/>
            <person name="Henke P."/>
            <person name="Boedeker C."/>
            <person name="Huang S."/>
            <person name="Brinkmann H."/>
            <person name="Rohde M."/>
            <person name="Jarek M."/>
            <person name="Friedl T."/>
            <person name="Seufert S."/>
            <person name="Schumacher M."/>
            <person name="Overmann J."/>
            <person name="Neumann-Schaal M."/>
            <person name="Petersen J."/>
        </authorList>
    </citation>
    <scope>NUCLEOTIDE SEQUENCE [LARGE SCALE GENOMIC DNA]</scope>
    <source>
        <strain evidence="1">PCC 7102</strain>
    </source>
</reference>
<name>A0A433UHN9_9CYAN</name>
<dbReference type="EMBL" id="RSCL01000060">
    <property type="protein sequence ID" value="RUS93314.1"/>
    <property type="molecule type" value="Genomic_DNA"/>
</dbReference>
<proteinExistence type="predicted"/>
<organism evidence="1 2">
    <name type="scientific">Dulcicalothrix desertica PCC 7102</name>
    <dbReference type="NCBI Taxonomy" id="232991"/>
    <lineage>
        <taxon>Bacteria</taxon>
        <taxon>Bacillati</taxon>
        <taxon>Cyanobacteriota</taxon>
        <taxon>Cyanophyceae</taxon>
        <taxon>Nostocales</taxon>
        <taxon>Calotrichaceae</taxon>
        <taxon>Dulcicalothrix</taxon>
    </lineage>
</organism>
<dbReference type="AlphaFoldDB" id="A0A433UHN9"/>
<evidence type="ECO:0000313" key="2">
    <source>
        <dbReference type="Proteomes" id="UP000271624"/>
    </source>
</evidence>